<accession>A0A1X7SNI2</accession>
<dbReference type="Pfam" id="PF01926">
    <property type="entry name" value="MMR_HSR1"/>
    <property type="match status" value="1"/>
</dbReference>
<feature type="transmembrane region" description="Helical" evidence="1">
    <location>
        <begin position="268"/>
        <end position="289"/>
    </location>
</feature>
<organism evidence="3">
    <name type="scientific">Amphimedon queenslandica</name>
    <name type="common">Sponge</name>
    <dbReference type="NCBI Taxonomy" id="400682"/>
    <lineage>
        <taxon>Eukaryota</taxon>
        <taxon>Metazoa</taxon>
        <taxon>Porifera</taxon>
        <taxon>Demospongiae</taxon>
        <taxon>Heteroscleromorpha</taxon>
        <taxon>Haplosclerida</taxon>
        <taxon>Niphatidae</taxon>
        <taxon>Amphimedon</taxon>
    </lineage>
</organism>
<proteinExistence type="predicted"/>
<feature type="transmembrane region" description="Helical" evidence="1">
    <location>
        <begin position="241"/>
        <end position="262"/>
    </location>
</feature>
<dbReference type="InterPro" id="IPR006073">
    <property type="entry name" value="GTP-bd"/>
</dbReference>
<reference evidence="3" key="1">
    <citation type="submission" date="2017-05" db="UniProtKB">
        <authorList>
            <consortium name="EnsemblMetazoa"/>
        </authorList>
    </citation>
    <scope>IDENTIFICATION</scope>
</reference>
<keyword evidence="1" id="KW-0812">Transmembrane</keyword>
<dbReference type="Gene3D" id="3.40.50.300">
    <property type="entry name" value="P-loop containing nucleotide triphosphate hydrolases"/>
    <property type="match status" value="1"/>
</dbReference>
<keyword evidence="1" id="KW-0472">Membrane</keyword>
<dbReference type="OrthoDB" id="8954335at2759"/>
<evidence type="ECO:0000256" key="1">
    <source>
        <dbReference type="SAM" id="Phobius"/>
    </source>
</evidence>
<feature type="domain" description="G" evidence="2">
    <location>
        <begin position="34"/>
        <end position="138"/>
    </location>
</feature>
<dbReference type="InParanoid" id="A0A1X7SNI2"/>
<dbReference type="EnsemblMetazoa" id="Aqu2.1.03651_001">
    <property type="protein sequence ID" value="Aqu2.1.03651_001"/>
    <property type="gene ID" value="Aqu2.1.03651"/>
</dbReference>
<name>A0A1X7SNI2_AMPQE</name>
<dbReference type="SUPFAM" id="SSF52540">
    <property type="entry name" value="P-loop containing nucleoside triphosphate hydrolases"/>
    <property type="match status" value="1"/>
</dbReference>
<protein>
    <recommendedName>
        <fullName evidence="2">G domain-containing protein</fullName>
    </recommendedName>
</protein>
<keyword evidence="1" id="KW-1133">Transmembrane helix</keyword>
<dbReference type="AlphaFoldDB" id="A0A1X7SNI2"/>
<evidence type="ECO:0000259" key="2">
    <source>
        <dbReference type="Pfam" id="PF01926"/>
    </source>
</evidence>
<dbReference type="GO" id="GO:0005525">
    <property type="term" value="F:GTP binding"/>
    <property type="evidence" value="ECO:0007669"/>
    <property type="project" value="InterPro"/>
</dbReference>
<dbReference type="InterPro" id="IPR027417">
    <property type="entry name" value="P-loop_NTPase"/>
</dbReference>
<sequence length="292" mass="32076">MAAPLDDVSQSEINGSRYEEDLRALHERGETINILVIGPAMVGKSTLINAMFGKDLEKVGESAKPVISGVDEYQGEYKGVTIKVCVTVGFRDTGKKGDYSILLDIDRHIQFNLILICSKLGGRAHRRMFLELASVLNKVMWKRTVVALTFANQFETLESVVDKNEIIRQRDEHKECVVEFLSKSINKEVLQGIPFCLAGIEEEKELPMTKDWLKTLWITCIDRCSHDSHPVLSFYTRNYKYCLTAAIGLGGLAGVVTGSLAIPFAGGLIGTGASGVLGVTAGFGVKKFLEKS</sequence>
<evidence type="ECO:0000313" key="3">
    <source>
        <dbReference type="EnsemblMetazoa" id="Aqu2.1.03651_001"/>
    </source>
</evidence>